<evidence type="ECO:0000313" key="1">
    <source>
        <dbReference type="EMBL" id="CAG8554272.1"/>
    </source>
</evidence>
<feature type="non-terminal residue" evidence="1">
    <location>
        <position position="1"/>
    </location>
</feature>
<keyword evidence="2" id="KW-1185">Reference proteome</keyword>
<sequence>LQKIIDCENINNYQSSGGSLADDVDVSVDYGMDLLDGEVPVDNEEFDVTEITVSKVTLQALFVVALDDPKK</sequence>
<dbReference type="OrthoDB" id="10413621at2759"/>
<dbReference type="AlphaFoldDB" id="A0A9N9FT09"/>
<protein>
    <submittedName>
        <fullName evidence="1">14817_t:CDS:1</fullName>
    </submittedName>
</protein>
<reference evidence="1" key="1">
    <citation type="submission" date="2021-06" db="EMBL/GenBank/DDBJ databases">
        <authorList>
            <person name="Kallberg Y."/>
            <person name="Tangrot J."/>
            <person name="Rosling A."/>
        </authorList>
    </citation>
    <scope>NUCLEOTIDE SEQUENCE</scope>
    <source>
        <strain evidence="1">IN212</strain>
    </source>
</reference>
<comment type="caution">
    <text evidence="1">The sequence shown here is derived from an EMBL/GenBank/DDBJ whole genome shotgun (WGS) entry which is preliminary data.</text>
</comment>
<accession>A0A9N9FT09</accession>
<evidence type="ECO:0000313" key="2">
    <source>
        <dbReference type="Proteomes" id="UP000789396"/>
    </source>
</evidence>
<organism evidence="1 2">
    <name type="scientific">Racocetra fulgida</name>
    <dbReference type="NCBI Taxonomy" id="60492"/>
    <lineage>
        <taxon>Eukaryota</taxon>
        <taxon>Fungi</taxon>
        <taxon>Fungi incertae sedis</taxon>
        <taxon>Mucoromycota</taxon>
        <taxon>Glomeromycotina</taxon>
        <taxon>Glomeromycetes</taxon>
        <taxon>Diversisporales</taxon>
        <taxon>Gigasporaceae</taxon>
        <taxon>Racocetra</taxon>
    </lineage>
</organism>
<dbReference type="Proteomes" id="UP000789396">
    <property type="component" value="Unassembled WGS sequence"/>
</dbReference>
<name>A0A9N9FT09_9GLOM</name>
<gene>
    <name evidence="1" type="ORF">RFULGI_LOCUS4779</name>
</gene>
<proteinExistence type="predicted"/>
<dbReference type="EMBL" id="CAJVPZ010004971">
    <property type="protein sequence ID" value="CAG8554272.1"/>
    <property type="molecule type" value="Genomic_DNA"/>
</dbReference>